<organism evidence="1 2">
    <name type="scientific">Diploscapter pachys</name>
    <dbReference type="NCBI Taxonomy" id="2018661"/>
    <lineage>
        <taxon>Eukaryota</taxon>
        <taxon>Metazoa</taxon>
        <taxon>Ecdysozoa</taxon>
        <taxon>Nematoda</taxon>
        <taxon>Chromadorea</taxon>
        <taxon>Rhabditida</taxon>
        <taxon>Rhabditina</taxon>
        <taxon>Rhabditomorpha</taxon>
        <taxon>Rhabditoidea</taxon>
        <taxon>Rhabditidae</taxon>
        <taxon>Diploscapter</taxon>
    </lineage>
</organism>
<gene>
    <name evidence="1" type="ORF">WR25_24613</name>
</gene>
<name>A0A2A2M5Z2_9BILA</name>
<proteinExistence type="predicted"/>
<protein>
    <submittedName>
        <fullName evidence="1">Uncharacterized protein</fullName>
    </submittedName>
</protein>
<dbReference type="AlphaFoldDB" id="A0A2A2M5Z2"/>
<dbReference type="Proteomes" id="UP000218231">
    <property type="component" value="Unassembled WGS sequence"/>
</dbReference>
<reference evidence="1 2" key="1">
    <citation type="journal article" date="2017" name="Curr. Biol.">
        <title>Genome architecture and evolution of a unichromosomal asexual nematode.</title>
        <authorList>
            <person name="Fradin H."/>
            <person name="Zegar C."/>
            <person name="Gutwein M."/>
            <person name="Lucas J."/>
            <person name="Kovtun M."/>
            <person name="Corcoran D."/>
            <person name="Baugh L.R."/>
            <person name="Kiontke K."/>
            <person name="Gunsalus K."/>
            <person name="Fitch D.H."/>
            <person name="Piano F."/>
        </authorList>
    </citation>
    <scope>NUCLEOTIDE SEQUENCE [LARGE SCALE GENOMIC DNA]</scope>
    <source>
        <strain evidence="1">PF1309</strain>
    </source>
</reference>
<accession>A0A2A2M5Z2</accession>
<evidence type="ECO:0000313" key="2">
    <source>
        <dbReference type="Proteomes" id="UP000218231"/>
    </source>
</evidence>
<dbReference type="EMBL" id="LIAE01003766">
    <property type="protein sequence ID" value="PAV93849.1"/>
    <property type="molecule type" value="Genomic_DNA"/>
</dbReference>
<keyword evidence="2" id="KW-1185">Reference proteome</keyword>
<sequence length="89" mass="9849">MLATAVERIAAALRPAHRAFHRRGLHLARRGGRNQFVERHHDIGAQKPLDLDRSLRAEQVARAVEVALERHALFGSLGQVGEAHHLIAA</sequence>
<evidence type="ECO:0000313" key="1">
    <source>
        <dbReference type="EMBL" id="PAV93849.1"/>
    </source>
</evidence>
<comment type="caution">
    <text evidence="1">The sequence shown here is derived from an EMBL/GenBank/DDBJ whole genome shotgun (WGS) entry which is preliminary data.</text>
</comment>